<evidence type="ECO:0000256" key="1">
    <source>
        <dbReference type="ARBA" id="ARBA00005647"/>
    </source>
</evidence>
<sequence length="171" mass="19842">MKATSTFSGAMRLEKCCFCSSTLSPGRGIQMVRNGTKVFRFCRFKCFKNFKRKNDPWTVKWIKVPKGEHAKDIMTQIKKNKPGRYDRNFAENVLKAIPKIGKRVSREERHHKNRMKGKKLELHMETAKELEQSIILFEGLSVLPKDPSVTLSKMEVAVSQQQSKNNYTMEE</sequence>
<gene>
    <name evidence="4" type="ORF">AYBTSS11_LOCUS31393</name>
</gene>
<evidence type="ECO:0000313" key="4">
    <source>
        <dbReference type="EMBL" id="CAJ1979181.1"/>
    </source>
</evidence>
<dbReference type="GO" id="GO:0042273">
    <property type="term" value="P:ribosomal large subunit biogenesis"/>
    <property type="evidence" value="ECO:0007669"/>
    <property type="project" value="TreeGrafter"/>
</dbReference>
<evidence type="ECO:0000259" key="3">
    <source>
        <dbReference type="SMART" id="SM00746"/>
    </source>
</evidence>
<dbReference type="Gramene" id="rna-AYBTSS11_LOCUS31393">
    <property type="protein sequence ID" value="CAJ1979181.1"/>
    <property type="gene ID" value="gene-AYBTSS11_LOCUS31393"/>
</dbReference>
<protein>
    <recommendedName>
        <fullName evidence="3">TRASH domain-containing protein</fullName>
    </recommendedName>
</protein>
<dbReference type="Pfam" id="PF01246">
    <property type="entry name" value="Ribosomal_L24e"/>
    <property type="match status" value="1"/>
</dbReference>
<dbReference type="InterPro" id="IPR056366">
    <property type="entry name" value="Ribosomal_eL24"/>
</dbReference>
<dbReference type="GO" id="GO:0005730">
    <property type="term" value="C:nucleolus"/>
    <property type="evidence" value="ECO:0007669"/>
    <property type="project" value="TreeGrafter"/>
</dbReference>
<proteinExistence type="inferred from homology"/>
<dbReference type="GO" id="GO:0003735">
    <property type="term" value="F:structural constituent of ribosome"/>
    <property type="evidence" value="ECO:0007669"/>
    <property type="project" value="InterPro"/>
</dbReference>
<dbReference type="Gene3D" id="2.30.170.20">
    <property type="entry name" value="Ribosomal protein L24e"/>
    <property type="match status" value="1"/>
</dbReference>
<evidence type="ECO:0000313" key="5">
    <source>
        <dbReference type="Proteomes" id="UP001189624"/>
    </source>
</evidence>
<organism evidence="4 5">
    <name type="scientific">Sphenostylis stenocarpa</name>
    <dbReference type="NCBI Taxonomy" id="92480"/>
    <lineage>
        <taxon>Eukaryota</taxon>
        <taxon>Viridiplantae</taxon>
        <taxon>Streptophyta</taxon>
        <taxon>Embryophyta</taxon>
        <taxon>Tracheophyta</taxon>
        <taxon>Spermatophyta</taxon>
        <taxon>Magnoliopsida</taxon>
        <taxon>eudicotyledons</taxon>
        <taxon>Gunneridae</taxon>
        <taxon>Pentapetalae</taxon>
        <taxon>rosids</taxon>
        <taxon>fabids</taxon>
        <taxon>Fabales</taxon>
        <taxon>Fabaceae</taxon>
        <taxon>Papilionoideae</taxon>
        <taxon>50 kb inversion clade</taxon>
        <taxon>NPAAA clade</taxon>
        <taxon>indigoferoid/millettioid clade</taxon>
        <taxon>Phaseoleae</taxon>
        <taxon>Sphenostylis</taxon>
    </lineage>
</organism>
<keyword evidence="2" id="KW-0690">Ribosome biogenesis</keyword>
<dbReference type="SUPFAM" id="SSF57716">
    <property type="entry name" value="Glucocorticoid receptor-like (DNA-binding domain)"/>
    <property type="match status" value="1"/>
</dbReference>
<dbReference type="CDD" id="cd00472">
    <property type="entry name" value="Ribosomal_L24e_L24"/>
    <property type="match status" value="1"/>
</dbReference>
<dbReference type="InterPro" id="IPR000988">
    <property type="entry name" value="Ribosomal_eL24-rel_N"/>
</dbReference>
<dbReference type="PANTHER" id="PTHR10792">
    <property type="entry name" value="60S RIBOSOMAL PROTEIN L24"/>
    <property type="match status" value="1"/>
</dbReference>
<reference evidence="4" key="1">
    <citation type="submission" date="2023-10" db="EMBL/GenBank/DDBJ databases">
        <authorList>
            <person name="Domelevo Entfellner J.-B."/>
        </authorList>
    </citation>
    <scope>NUCLEOTIDE SEQUENCE</scope>
</reference>
<keyword evidence="5" id="KW-1185">Reference proteome</keyword>
<dbReference type="InterPro" id="IPR038630">
    <property type="entry name" value="L24e/L24_sf"/>
</dbReference>
<feature type="domain" description="TRASH" evidence="3">
    <location>
        <begin position="16"/>
        <end position="54"/>
    </location>
</feature>
<dbReference type="PANTHER" id="PTHR10792:SF8">
    <property type="entry name" value="RIBOSOME BIOGENESIS PROTEIN RLP24-RELATED"/>
    <property type="match status" value="1"/>
</dbReference>
<dbReference type="EMBL" id="OY731408">
    <property type="protein sequence ID" value="CAJ1979181.1"/>
    <property type="molecule type" value="Genomic_DNA"/>
</dbReference>
<dbReference type="Proteomes" id="UP001189624">
    <property type="component" value="Chromosome 11"/>
</dbReference>
<dbReference type="AlphaFoldDB" id="A0AA86W601"/>
<accession>A0AA86W601</accession>
<dbReference type="InterPro" id="IPR011017">
    <property type="entry name" value="TRASH_dom"/>
</dbReference>
<comment type="similarity">
    <text evidence="1">Belongs to the eukaryotic ribosomal protein eL24 family.</text>
</comment>
<name>A0AA86W601_9FABA</name>
<dbReference type="SMART" id="SM00746">
    <property type="entry name" value="TRASH"/>
    <property type="match status" value="1"/>
</dbReference>
<evidence type="ECO:0000256" key="2">
    <source>
        <dbReference type="ARBA" id="ARBA00022517"/>
    </source>
</evidence>